<accession>A0A7J6VN06</accession>
<gene>
    <name evidence="2" type="ORF">FRX31_023938</name>
</gene>
<comment type="caution">
    <text evidence="2">The sequence shown here is derived from an EMBL/GenBank/DDBJ whole genome shotgun (WGS) entry which is preliminary data.</text>
</comment>
<dbReference type="EMBL" id="JABWDY010029231">
    <property type="protein sequence ID" value="KAF5186474.1"/>
    <property type="molecule type" value="Genomic_DNA"/>
</dbReference>
<evidence type="ECO:0000313" key="3">
    <source>
        <dbReference type="Proteomes" id="UP000554482"/>
    </source>
</evidence>
<dbReference type="Proteomes" id="UP000554482">
    <property type="component" value="Unassembled WGS sequence"/>
</dbReference>
<organism evidence="2 3">
    <name type="scientific">Thalictrum thalictroides</name>
    <name type="common">Rue-anemone</name>
    <name type="synonym">Anemone thalictroides</name>
    <dbReference type="NCBI Taxonomy" id="46969"/>
    <lineage>
        <taxon>Eukaryota</taxon>
        <taxon>Viridiplantae</taxon>
        <taxon>Streptophyta</taxon>
        <taxon>Embryophyta</taxon>
        <taxon>Tracheophyta</taxon>
        <taxon>Spermatophyta</taxon>
        <taxon>Magnoliopsida</taxon>
        <taxon>Ranunculales</taxon>
        <taxon>Ranunculaceae</taxon>
        <taxon>Thalictroideae</taxon>
        <taxon>Thalictrum</taxon>
    </lineage>
</organism>
<dbReference type="AlphaFoldDB" id="A0A7J6VN06"/>
<protein>
    <submittedName>
        <fullName evidence="2">Uncharacterized protein</fullName>
    </submittedName>
</protein>
<evidence type="ECO:0000313" key="2">
    <source>
        <dbReference type="EMBL" id="KAF5186474.1"/>
    </source>
</evidence>
<evidence type="ECO:0000256" key="1">
    <source>
        <dbReference type="SAM" id="MobiDB-lite"/>
    </source>
</evidence>
<name>A0A7J6VN06_THATH</name>
<proteinExistence type="predicted"/>
<feature type="region of interest" description="Disordered" evidence="1">
    <location>
        <begin position="1"/>
        <end position="27"/>
    </location>
</feature>
<feature type="compositionally biased region" description="Polar residues" evidence="1">
    <location>
        <begin position="1"/>
        <end position="12"/>
    </location>
</feature>
<reference evidence="2 3" key="1">
    <citation type="submission" date="2020-06" db="EMBL/GenBank/DDBJ databases">
        <title>Transcriptomic and genomic resources for Thalictrum thalictroides and T. hernandezii: Facilitating candidate gene discovery in an emerging model plant lineage.</title>
        <authorList>
            <person name="Arias T."/>
            <person name="Riano-Pachon D.M."/>
            <person name="Di Stilio V.S."/>
        </authorList>
    </citation>
    <scope>NUCLEOTIDE SEQUENCE [LARGE SCALE GENOMIC DNA]</scope>
    <source>
        <strain evidence="3">cv. WT478/WT964</strain>
        <tissue evidence="2">Leaves</tissue>
    </source>
</reference>
<sequence length="74" mass="8355">MDLSRSPNNNNIFDLLNHPQEDNNKKSTTTNIAAAVVLVLLERKMISCPTTISNQFDLSRSILKELIMVLVELK</sequence>
<keyword evidence="3" id="KW-1185">Reference proteome</keyword>